<proteinExistence type="predicted"/>
<keyword evidence="3" id="KW-1185">Reference proteome</keyword>
<dbReference type="Proteomes" id="UP001163336">
    <property type="component" value="Chromosome"/>
</dbReference>
<gene>
    <name evidence="2" type="ORF">MasN3_21050</name>
</gene>
<sequence length="45" mass="4874">MGRTLHNTIYLGRGPLYYSRRAQLALALGVAAGAGLGWLAFRALR</sequence>
<keyword evidence="1" id="KW-1133">Transmembrane helix</keyword>
<evidence type="ECO:0000313" key="3">
    <source>
        <dbReference type="Proteomes" id="UP001163336"/>
    </source>
</evidence>
<organism evidence="2 3">
    <name type="scientific">Massilia varians</name>
    <dbReference type="NCBI Taxonomy" id="457921"/>
    <lineage>
        <taxon>Bacteria</taxon>
        <taxon>Pseudomonadati</taxon>
        <taxon>Pseudomonadota</taxon>
        <taxon>Betaproteobacteria</taxon>
        <taxon>Burkholderiales</taxon>
        <taxon>Oxalobacteraceae</taxon>
        <taxon>Telluria group</taxon>
        <taxon>Massilia</taxon>
    </lineage>
</organism>
<accession>A0ABN6T8K9</accession>
<keyword evidence="1" id="KW-0472">Membrane</keyword>
<reference evidence="2" key="1">
    <citation type="submission" date="2022-11" db="EMBL/GenBank/DDBJ databases">
        <title>Isolation and characterization of PLA-degrading bacterium Massilia sp. from Antarctic soil.</title>
        <authorList>
            <person name="Sato K."/>
            <person name="Gomez-Fuentes C."/>
            <person name="Ahmad S.A."/>
            <person name="Zulkharnain A."/>
        </authorList>
    </citation>
    <scope>NUCLEOTIDE SEQUENCE</scope>
    <source>
        <strain evidence="2">N-3</strain>
    </source>
</reference>
<keyword evidence="1" id="KW-0812">Transmembrane</keyword>
<evidence type="ECO:0000256" key="1">
    <source>
        <dbReference type="SAM" id="Phobius"/>
    </source>
</evidence>
<protein>
    <submittedName>
        <fullName evidence="2">Uncharacterized protein</fullName>
    </submittedName>
</protein>
<evidence type="ECO:0000313" key="2">
    <source>
        <dbReference type="EMBL" id="BDT58611.1"/>
    </source>
</evidence>
<dbReference type="EMBL" id="AP026966">
    <property type="protein sequence ID" value="BDT58611.1"/>
    <property type="molecule type" value="Genomic_DNA"/>
</dbReference>
<dbReference type="RefSeq" id="WP_281914024.1">
    <property type="nucleotide sequence ID" value="NZ_AP026966.1"/>
</dbReference>
<name>A0ABN6T8K9_9BURK</name>
<feature type="transmembrane region" description="Helical" evidence="1">
    <location>
        <begin position="22"/>
        <end position="41"/>
    </location>
</feature>